<evidence type="ECO:0000259" key="1">
    <source>
        <dbReference type="Pfam" id="PF01796"/>
    </source>
</evidence>
<comment type="caution">
    <text evidence="3">The sequence shown here is derived from an EMBL/GenBank/DDBJ whole genome shotgun (WGS) entry which is preliminary data.</text>
</comment>
<proteinExistence type="predicted"/>
<dbReference type="InterPro" id="IPR022002">
    <property type="entry name" value="ChsH2_Znr"/>
</dbReference>
<dbReference type="PANTHER" id="PTHR34075:SF5">
    <property type="entry name" value="BLR3430 PROTEIN"/>
    <property type="match status" value="1"/>
</dbReference>
<gene>
    <name evidence="3" type="ORF">GCM10010191_86640</name>
</gene>
<name>A0ABP5XFS4_9ACTN</name>
<evidence type="ECO:0000259" key="2">
    <source>
        <dbReference type="Pfam" id="PF12172"/>
    </source>
</evidence>
<accession>A0ABP5XFS4</accession>
<reference evidence="4" key="1">
    <citation type="journal article" date="2019" name="Int. J. Syst. Evol. Microbiol.">
        <title>The Global Catalogue of Microorganisms (GCM) 10K type strain sequencing project: providing services to taxonomists for standard genome sequencing and annotation.</title>
        <authorList>
            <consortium name="The Broad Institute Genomics Platform"/>
            <consortium name="The Broad Institute Genome Sequencing Center for Infectious Disease"/>
            <person name="Wu L."/>
            <person name="Ma J."/>
        </authorList>
    </citation>
    <scope>NUCLEOTIDE SEQUENCE [LARGE SCALE GENOMIC DNA]</scope>
    <source>
        <strain evidence="4">JCM 3325</strain>
    </source>
</reference>
<evidence type="ECO:0000313" key="3">
    <source>
        <dbReference type="EMBL" id="GAA2454413.1"/>
    </source>
</evidence>
<dbReference type="EMBL" id="BAAARW010000039">
    <property type="protein sequence ID" value="GAA2454413.1"/>
    <property type="molecule type" value="Genomic_DNA"/>
</dbReference>
<dbReference type="InterPro" id="IPR052513">
    <property type="entry name" value="Thioester_dehydratase-like"/>
</dbReference>
<feature type="domain" description="ChsH2 rubredoxin-like zinc ribbon" evidence="2">
    <location>
        <begin position="22"/>
        <end position="56"/>
    </location>
</feature>
<protein>
    <submittedName>
        <fullName evidence="3">OB-fold domain-containing protein</fullName>
    </submittedName>
</protein>
<dbReference type="InterPro" id="IPR012340">
    <property type="entry name" value="NA-bd_OB-fold"/>
</dbReference>
<sequence length="142" mass="15574">MSGPEAGRLLPVLDDPDTAGHWEAAARGEVVVRTCRDCGQVLHLPRAHCFGCGGDDTWWRPVPGRARLYSWTVVEHQVHPAYPVPYTAVLVELEEPAGVRLAGFLPGRPELRAGQPMRVRFEDAGDGTVLPQWEPAEEEEAG</sequence>
<dbReference type="Proteomes" id="UP001501231">
    <property type="component" value="Unassembled WGS sequence"/>
</dbReference>
<feature type="domain" description="ChsH2 C-terminal OB-fold" evidence="1">
    <location>
        <begin position="59"/>
        <end position="122"/>
    </location>
</feature>
<keyword evidence="4" id="KW-1185">Reference proteome</keyword>
<dbReference type="Gene3D" id="6.10.30.10">
    <property type="match status" value="1"/>
</dbReference>
<dbReference type="PANTHER" id="PTHR34075">
    <property type="entry name" value="BLR3430 PROTEIN"/>
    <property type="match status" value="1"/>
</dbReference>
<dbReference type="InterPro" id="IPR002878">
    <property type="entry name" value="ChsH2_C"/>
</dbReference>
<organism evidence="3 4">
    <name type="scientific">Actinomadura vinacea</name>
    <dbReference type="NCBI Taxonomy" id="115336"/>
    <lineage>
        <taxon>Bacteria</taxon>
        <taxon>Bacillati</taxon>
        <taxon>Actinomycetota</taxon>
        <taxon>Actinomycetes</taxon>
        <taxon>Streptosporangiales</taxon>
        <taxon>Thermomonosporaceae</taxon>
        <taxon>Actinomadura</taxon>
    </lineage>
</organism>
<dbReference type="Pfam" id="PF01796">
    <property type="entry name" value="OB_ChsH2_C"/>
    <property type="match status" value="1"/>
</dbReference>
<dbReference type="RefSeq" id="WP_344597377.1">
    <property type="nucleotide sequence ID" value="NZ_BAAARW010000039.1"/>
</dbReference>
<dbReference type="SUPFAM" id="SSF50249">
    <property type="entry name" value="Nucleic acid-binding proteins"/>
    <property type="match status" value="1"/>
</dbReference>
<evidence type="ECO:0000313" key="4">
    <source>
        <dbReference type="Proteomes" id="UP001501231"/>
    </source>
</evidence>
<dbReference type="Pfam" id="PF12172">
    <property type="entry name" value="zf-ChsH2"/>
    <property type="match status" value="1"/>
</dbReference>